<keyword evidence="1" id="KW-1133">Transmembrane helix</keyword>
<name>A0A2U1N517_ARTAN</name>
<comment type="caution">
    <text evidence="3">The sequence shown here is derived from an EMBL/GenBank/DDBJ whole genome shotgun (WGS) entry which is preliminary data.</text>
</comment>
<dbReference type="AlphaFoldDB" id="A0A2U1N517"/>
<protein>
    <recommendedName>
        <fullName evidence="2">Reverse transcriptase zinc-binding domain-containing protein</fullName>
    </recommendedName>
</protein>
<evidence type="ECO:0000313" key="3">
    <source>
        <dbReference type="EMBL" id="PWA68585.1"/>
    </source>
</evidence>
<proteinExistence type="predicted"/>
<reference evidence="3 4" key="1">
    <citation type="journal article" date="2018" name="Mol. Plant">
        <title>The genome of Artemisia annua provides insight into the evolution of Asteraceae family and artemisinin biosynthesis.</title>
        <authorList>
            <person name="Shen Q."/>
            <person name="Zhang L."/>
            <person name="Liao Z."/>
            <person name="Wang S."/>
            <person name="Yan T."/>
            <person name="Shi P."/>
            <person name="Liu M."/>
            <person name="Fu X."/>
            <person name="Pan Q."/>
            <person name="Wang Y."/>
            <person name="Lv Z."/>
            <person name="Lu X."/>
            <person name="Zhang F."/>
            <person name="Jiang W."/>
            <person name="Ma Y."/>
            <person name="Chen M."/>
            <person name="Hao X."/>
            <person name="Li L."/>
            <person name="Tang Y."/>
            <person name="Lv G."/>
            <person name="Zhou Y."/>
            <person name="Sun X."/>
            <person name="Brodelius P.E."/>
            <person name="Rose J.K.C."/>
            <person name="Tang K."/>
        </authorList>
    </citation>
    <scope>NUCLEOTIDE SEQUENCE [LARGE SCALE GENOMIC DNA]</scope>
    <source>
        <strain evidence="4">cv. Huhao1</strain>
        <tissue evidence="3">Leaf</tissue>
    </source>
</reference>
<feature type="transmembrane region" description="Helical" evidence="1">
    <location>
        <begin position="167"/>
        <end position="185"/>
    </location>
</feature>
<keyword evidence="1" id="KW-0812">Transmembrane</keyword>
<keyword evidence="1" id="KW-0472">Membrane</keyword>
<evidence type="ECO:0000256" key="1">
    <source>
        <dbReference type="SAM" id="Phobius"/>
    </source>
</evidence>
<accession>A0A2U1N517</accession>
<dbReference type="OrthoDB" id="689430at2759"/>
<evidence type="ECO:0000313" key="4">
    <source>
        <dbReference type="Proteomes" id="UP000245207"/>
    </source>
</evidence>
<dbReference type="Proteomes" id="UP000245207">
    <property type="component" value="Unassembled WGS sequence"/>
</dbReference>
<gene>
    <name evidence="3" type="ORF">CTI12_AA307980</name>
</gene>
<feature type="domain" description="Reverse transcriptase zinc-binding" evidence="2">
    <location>
        <begin position="27"/>
        <end position="110"/>
    </location>
</feature>
<dbReference type="EMBL" id="PKPP01003607">
    <property type="protein sequence ID" value="PWA68585.1"/>
    <property type="molecule type" value="Genomic_DNA"/>
</dbReference>
<sequence length="190" mass="22429">MAQVLDTMVLSPLNDRWRWTLNGNGSFSVSSARKEIDKHLLVMSSSPTRWSMILHIKVNVFILRMFLDKLSTRSNLSAISMDIHCVLCPVCDSEVESRNHLFFGCSLVSELHHLIGRWWSIHIPEFSDLVSWESWFKGLRLTSLHKLVLEATFFSLWWHVWKFRMIVFLRWCSLINACFLTTLLLKHYFR</sequence>
<keyword evidence="4" id="KW-1185">Reference proteome</keyword>
<organism evidence="3 4">
    <name type="scientific">Artemisia annua</name>
    <name type="common">Sweet wormwood</name>
    <dbReference type="NCBI Taxonomy" id="35608"/>
    <lineage>
        <taxon>Eukaryota</taxon>
        <taxon>Viridiplantae</taxon>
        <taxon>Streptophyta</taxon>
        <taxon>Embryophyta</taxon>
        <taxon>Tracheophyta</taxon>
        <taxon>Spermatophyta</taxon>
        <taxon>Magnoliopsida</taxon>
        <taxon>eudicotyledons</taxon>
        <taxon>Gunneridae</taxon>
        <taxon>Pentapetalae</taxon>
        <taxon>asterids</taxon>
        <taxon>campanulids</taxon>
        <taxon>Asterales</taxon>
        <taxon>Asteraceae</taxon>
        <taxon>Asteroideae</taxon>
        <taxon>Anthemideae</taxon>
        <taxon>Artemisiinae</taxon>
        <taxon>Artemisia</taxon>
    </lineage>
</organism>
<dbReference type="InterPro" id="IPR026960">
    <property type="entry name" value="RVT-Znf"/>
</dbReference>
<evidence type="ECO:0000259" key="2">
    <source>
        <dbReference type="Pfam" id="PF13966"/>
    </source>
</evidence>
<dbReference type="Pfam" id="PF13966">
    <property type="entry name" value="zf-RVT"/>
    <property type="match status" value="1"/>
</dbReference>
<dbReference type="STRING" id="35608.A0A2U1N517"/>